<protein>
    <submittedName>
        <fullName evidence="1">Uncharacterized protein</fullName>
    </submittedName>
</protein>
<evidence type="ECO:0000313" key="1">
    <source>
        <dbReference type="EMBL" id="KRZ00111.1"/>
    </source>
</evidence>
<dbReference type="EMBL" id="JYDS01000928">
    <property type="protein sequence ID" value="KRZ00111.1"/>
    <property type="molecule type" value="Genomic_DNA"/>
</dbReference>
<dbReference type="Proteomes" id="UP000054805">
    <property type="component" value="Unassembled WGS sequence"/>
</dbReference>
<proteinExistence type="predicted"/>
<accession>A0A0V1GPP6</accession>
<reference evidence="1 2" key="1">
    <citation type="submission" date="2015-01" db="EMBL/GenBank/DDBJ databases">
        <title>Evolution of Trichinella species and genotypes.</title>
        <authorList>
            <person name="Korhonen P.K."/>
            <person name="Edoardo P."/>
            <person name="Giuseppe L.R."/>
            <person name="Gasser R.B."/>
        </authorList>
    </citation>
    <scope>NUCLEOTIDE SEQUENCE [LARGE SCALE GENOMIC DNA]</scope>
    <source>
        <strain evidence="1">ISS588</strain>
    </source>
</reference>
<keyword evidence="2" id="KW-1185">Reference proteome</keyword>
<gene>
    <name evidence="1" type="ORF">T4B_1782</name>
</gene>
<dbReference type="AlphaFoldDB" id="A0A0V1GPP6"/>
<evidence type="ECO:0000313" key="2">
    <source>
        <dbReference type="Proteomes" id="UP000054805"/>
    </source>
</evidence>
<sequence length="40" mass="4433">MSNSSVDAGILDNPLYEDILINQNAVRPKLLTFKDSVGRK</sequence>
<organism evidence="1 2">
    <name type="scientific">Trichinella pseudospiralis</name>
    <name type="common">Parasitic roundworm</name>
    <dbReference type="NCBI Taxonomy" id="6337"/>
    <lineage>
        <taxon>Eukaryota</taxon>
        <taxon>Metazoa</taxon>
        <taxon>Ecdysozoa</taxon>
        <taxon>Nematoda</taxon>
        <taxon>Enoplea</taxon>
        <taxon>Dorylaimia</taxon>
        <taxon>Trichinellida</taxon>
        <taxon>Trichinellidae</taxon>
        <taxon>Trichinella</taxon>
    </lineage>
</organism>
<name>A0A0V1GPP6_TRIPS</name>
<comment type="caution">
    <text evidence="1">The sequence shown here is derived from an EMBL/GenBank/DDBJ whole genome shotgun (WGS) entry which is preliminary data.</text>
</comment>